<dbReference type="EMBL" id="AAGW02067565">
    <property type="status" value="NOT_ANNOTATED_CDS"/>
    <property type="molecule type" value="Genomic_DNA"/>
</dbReference>
<dbReference type="GeneTree" id="ENSGT00940000160819"/>
<evidence type="ECO:0000313" key="5">
    <source>
        <dbReference type="Proteomes" id="UP000001811"/>
    </source>
</evidence>
<dbReference type="InterPro" id="IPR000008">
    <property type="entry name" value="C2_dom"/>
</dbReference>
<dbReference type="Pfam" id="PF00168">
    <property type="entry name" value="C2"/>
    <property type="match status" value="2"/>
</dbReference>
<name>A0A5F9DIT9_RABIT</name>
<dbReference type="GO" id="GO:0001786">
    <property type="term" value="F:phosphatidylserine binding"/>
    <property type="evidence" value="ECO:0007669"/>
    <property type="project" value="TreeGrafter"/>
</dbReference>
<dbReference type="GO" id="GO:0005886">
    <property type="term" value="C:plasma membrane"/>
    <property type="evidence" value="ECO:0007669"/>
    <property type="project" value="TreeGrafter"/>
</dbReference>
<dbReference type="SMART" id="SM00239">
    <property type="entry name" value="C2"/>
    <property type="match status" value="1"/>
</dbReference>
<organism evidence="4 5">
    <name type="scientific">Oryctolagus cuniculus</name>
    <name type="common">Rabbit</name>
    <dbReference type="NCBI Taxonomy" id="9986"/>
    <lineage>
        <taxon>Eukaryota</taxon>
        <taxon>Metazoa</taxon>
        <taxon>Chordata</taxon>
        <taxon>Craniata</taxon>
        <taxon>Vertebrata</taxon>
        <taxon>Euteleostomi</taxon>
        <taxon>Mammalia</taxon>
        <taxon>Eutheria</taxon>
        <taxon>Euarchontoglires</taxon>
        <taxon>Glires</taxon>
        <taxon>Lagomorpha</taxon>
        <taxon>Leporidae</taxon>
        <taxon>Oryctolagus</taxon>
    </lineage>
</organism>
<dbReference type="Ensembl" id="ENSOCUT00000046934.1">
    <property type="protein sequence ID" value="ENSOCUP00000045308.1"/>
    <property type="gene ID" value="ENSOCUG00000004393.4"/>
</dbReference>
<dbReference type="GO" id="GO:0005544">
    <property type="term" value="F:calcium-dependent phospholipid binding"/>
    <property type="evidence" value="ECO:0007669"/>
    <property type="project" value="TreeGrafter"/>
</dbReference>
<dbReference type="PANTHER" id="PTHR10024">
    <property type="entry name" value="SYNAPTOTAGMIN"/>
    <property type="match status" value="1"/>
</dbReference>
<dbReference type="EMBL" id="AAGW02067562">
    <property type="status" value="NOT_ANNOTATED_CDS"/>
    <property type="molecule type" value="Genomic_DNA"/>
</dbReference>
<dbReference type="Bgee" id="ENSOCUG00000004393">
    <property type="expression patterns" value="Expressed in uterus and 12 other cell types or tissues"/>
</dbReference>
<evidence type="ECO:0000256" key="2">
    <source>
        <dbReference type="ARBA" id="ARBA00022737"/>
    </source>
</evidence>
<dbReference type="InterPro" id="IPR035892">
    <property type="entry name" value="C2_domain_sf"/>
</dbReference>
<dbReference type="PROSITE" id="PS50004">
    <property type="entry name" value="C2"/>
    <property type="match status" value="1"/>
</dbReference>
<dbReference type="FunFam" id="2.60.40.150:FF:000161">
    <property type="entry name" value="Synaptotagmin 15"/>
    <property type="match status" value="1"/>
</dbReference>
<dbReference type="EMBL" id="AAGW02067564">
    <property type="status" value="NOT_ANNOTATED_CDS"/>
    <property type="molecule type" value="Genomic_DNA"/>
</dbReference>
<keyword evidence="5" id="KW-1185">Reference proteome</keyword>
<keyword evidence="2" id="KW-0677">Repeat</keyword>
<comment type="similarity">
    <text evidence="1">Belongs to the synaptotagmin family.</text>
</comment>
<dbReference type="EMBL" id="AAGW02067563">
    <property type="status" value="NOT_ANNOTATED_CDS"/>
    <property type="molecule type" value="Genomic_DNA"/>
</dbReference>
<evidence type="ECO:0000313" key="4">
    <source>
        <dbReference type="Ensembl" id="ENSOCUP00000045308.1"/>
    </source>
</evidence>
<dbReference type="GO" id="GO:0017156">
    <property type="term" value="P:calcium-ion regulated exocytosis"/>
    <property type="evidence" value="ECO:0007669"/>
    <property type="project" value="TreeGrafter"/>
</dbReference>
<reference evidence="4" key="2">
    <citation type="submission" date="2025-08" db="UniProtKB">
        <authorList>
            <consortium name="Ensembl"/>
        </authorList>
    </citation>
    <scope>IDENTIFICATION</scope>
    <source>
        <strain evidence="4">Thorbecke</strain>
    </source>
</reference>
<evidence type="ECO:0000256" key="1">
    <source>
        <dbReference type="ARBA" id="ARBA00006996"/>
    </source>
</evidence>
<sequence>MPGPTRAGHQVCHSWCPLPLKAETGCPWTAESGSRPHGSPARPWSPCPPPAAVPSVSSKNITQRVLRFSVYHVDRQRKHQLLGQVLFPLKNETLAGGCPRTIWRDLEAEGLEPPSELGDLQFCLSYNDSLGRLTVVVLRARGLQLQEDQGVVSVFVKVSLMNHNKFVKCKKTSAVLGSTNPVFNETFSFQASAAEMDTASLSLTVLQSVRGAESCPLGRVVVGPYMYTRGRELGHWDEMLRQPKELVRRWHALCRPFQA</sequence>
<feature type="domain" description="C2" evidence="3">
    <location>
        <begin position="116"/>
        <end position="251"/>
    </location>
</feature>
<accession>A0A5F9DIT9</accession>
<reference evidence="4 5" key="1">
    <citation type="journal article" date="2011" name="Nature">
        <title>A high-resolution map of human evolutionary constraint using 29 mammals.</title>
        <authorList>
            <person name="Lindblad-Toh K."/>
            <person name="Garber M."/>
            <person name="Zuk O."/>
            <person name="Lin M.F."/>
            <person name="Parker B.J."/>
            <person name="Washietl S."/>
            <person name="Kheradpour P."/>
            <person name="Ernst J."/>
            <person name="Jordan G."/>
            <person name="Mauceli E."/>
            <person name="Ward L.D."/>
            <person name="Lowe C.B."/>
            <person name="Holloway A.K."/>
            <person name="Clamp M."/>
            <person name="Gnerre S."/>
            <person name="Alfoldi J."/>
            <person name="Beal K."/>
            <person name="Chang J."/>
            <person name="Clawson H."/>
            <person name="Cuff J."/>
            <person name="Di Palma F."/>
            <person name="Fitzgerald S."/>
            <person name="Flicek P."/>
            <person name="Guttman M."/>
            <person name="Hubisz M.J."/>
            <person name="Jaffe D.B."/>
            <person name="Jungreis I."/>
            <person name="Kent W.J."/>
            <person name="Kostka D."/>
            <person name="Lara M."/>
            <person name="Martins A.L."/>
            <person name="Massingham T."/>
            <person name="Moltke I."/>
            <person name="Raney B.J."/>
            <person name="Rasmussen M.D."/>
            <person name="Robinson J."/>
            <person name="Stark A."/>
            <person name="Vilella A.J."/>
            <person name="Wen J."/>
            <person name="Xie X."/>
            <person name="Zody M.C."/>
            <person name="Baldwin J."/>
            <person name="Bloom T."/>
            <person name="Chin C.W."/>
            <person name="Heiman D."/>
            <person name="Nicol R."/>
            <person name="Nusbaum C."/>
            <person name="Young S."/>
            <person name="Wilkinson J."/>
            <person name="Worley K.C."/>
            <person name="Kovar C.L."/>
            <person name="Muzny D.M."/>
            <person name="Gibbs R.A."/>
            <person name="Cree A."/>
            <person name="Dihn H.H."/>
            <person name="Fowler G."/>
            <person name="Jhangiani S."/>
            <person name="Joshi V."/>
            <person name="Lee S."/>
            <person name="Lewis L.R."/>
            <person name="Nazareth L.V."/>
            <person name="Okwuonu G."/>
            <person name="Santibanez J."/>
            <person name="Warren W.C."/>
            <person name="Mardis E.R."/>
            <person name="Weinstock G.M."/>
            <person name="Wilson R.K."/>
            <person name="Delehaunty K."/>
            <person name="Dooling D."/>
            <person name="Fronik C."/>
            <person name="Fulton L."/>
            <person name="Fulton B."/>
            <person name="Graves T."/>
            <person name="Minx P."/>
            <person name="Sodergren E."/>
            <person name="Birney E."/>
            <person name="Margulies E.H."/>
            <person name="Herrero J."/>
            <person name="Green E.D."/>
            <person name="Haussler D."/>
            <person name="Siepel A."/>
            <person name="Goldman N."/>
            <person name="Pollard K.S."/>
            <person name="Pedersen J.S."/>
            <person name="Lander E.S."/>
            <person name="Kellis M."/>
        </authorList>
    </citation>
    <scope>NUCLEOTIDE SEQUENCE [LARGE SCALE GENOMIC DNA]</scope>
    <source>
        <strain evidence="4 5">Thorbecke inbred</strain>
    </source>
</reference>
<proteinExistence type="inferred from homology"/>
<dbReference type="AlphaFoldDB" id="A0A5F9DIT9"/>
<dbReference type="GO" id="GO:0030276">
    <property type="term" value="F:clathrin binding"/>
    <property type="evidence" value="ECO:0007669"/>
    <property type="project" value="TreeGrafter"/>
</dbReference>
<dbReference type="PANTHER" id="PTHR10024:SF234">
    <property type="entry name" value="SYNAPTOTAGMIN-15-RELATED"/>
    <property type="match status" value="1"/>
</dbReference>
<dbReference type="EMBL" id="AAGW02067561">
    <property type="status" value="NOT_ANNOTATED_CDS"/>
    <property type="molecule type" value="Genomic_DNA"/>
</dbReference>
<dbReference type="SUPFAM" id="SSF49562">
    <property type="entry name" value="C2 domain (Calcium/lipid-binding domain, CaLB)"/>
    <property type="match status" value="2"/>
</dbReference>
<dbReference type="EMBL" id="AAGW02067566">
    <property type="status" value="NOT_ANNOTATED_CDS"/>
    <property type="molecule type" value="Genomic_DNA"/>
</dbReference>
<dbReference type="CDD" id="cd08409">
    <property type="entry name" value="C2B_Synaptotagmin-15"/>
    <property type="match status" value="1"/>
</dbReference>
<reference evidence="4" key="3">
    <citation type="submission" date="2025-09" db="UniProtKB">
        <authorList>
            <consortium name="Ensembl"/>
        </authorList>
    </citation>
    <scope>IDENTIFICATION</scope>
    <source>
        <strain evidence="4">Thorbecke</strain>
    </source>
</reference>
<dbReference type="Gene3D" id="2.60.40.150">
    <property type="entry name" value="C2 domain"/>
    <property type="match status" value="2"/>
</dbReference>
<protein>
    <recommendedName>
        <fullName evidence="3">C2 domain-containing protein</fullName>
    </recommendedName>
</protein>
<dbReference type="Proteomes" id="UP000001811">
    <property type="component" value="Chromosome 18"/>
</dbReference>
<dbReference type="GO" id="GO:0005509">
    <property type="term" value="F:calcium ion binding"/>
    <property type="evidence" value="ECO:0007669"/>
    <property type="project" value="TreeGrafter"/>
</dbReference>
<dbReference type="GO" id="GO:0000149">
    <property type="term" value="F:SNARE binding"/>
    <property type="evidence" value="ECO:0007669"/>
    <property type="project" value="TreeGrafter"/>
</dbReference>
<dbReference type="GO" id="GO:0070382">
    <property type="term" value="C:exocytic vesicle"/>
    <property type="evidence" value="ECO:0007669"/>
    <property type="project" value="TreeGrafter"/>
</dbReference>
<evidence type="ECO:0000259" key="3">
    <source>
        <dbReference type="PROSITE" id="PS50004"/>
    </source>
</evidence>